<reference evidence="2" key="1">
    <citation type="submission" date="2013-11" db="EMBL/GenBank/DDBJ databases">
        <title>Genome sequence of the fusiform rust pathogen reveals effectors for host alternation and coevolution with pine.</title>
        <authorList>
            <consortium name="DOE Joint Genome Institute"/>
            <person name="Smith K."/>
            <person name="Pendleton A."/>
            <person name="Kubisiak T."/>
            <person name="Anderson C."/>
            <person name="Salamov A."/>
            <person name="Aerts A."/>
            <person name="Riley R."/>
            <person name="Clum A."/>
            <person name="Lindquist E."/>
            <person name="Ence D."/>
            <person name="Campbell M."/>
            <person name="Kronenberg Z."/>
            <person name="Feau N."/>
            <person name="Dhillon B."/>
            <person name="Hamelin R."/>
            <person name="Burleigh J."/>
            <person name="Smith J."/>
            <person name="Yandell M."/>
            <person name="Nelson C."/>
            <person name="Grigoriev I."/>
            <person name="Davis J."/>
        </authorList>
    </citation>
    <scope>NUCLEOTIDE SEQUENCE</scope>
    <source>
        <strain evidence="2">G11</strain>
    </source>
</reference>
<keyword evidence="3" id="KW-1185">Reference proteome</keyword>
<dbReference type="AlphaFoldDB" id="A0A9P6T6B3"/>
<evidence type="ECO:0000313" key="2">
    <source>
        <dbReference type="EMBL" id="KAG0139238.1"/>
    </source>
</evidence>
<feature type="transmembrane region" description="Helical" evidence="1">
    <location>
        <begin position="114"/>
        <end position="135"/>
    </location>
</feature>
<sequence length="168" mass="19917">MNDDMIIWPLCDSCTKIFICCPCDCYLIAHTHLLPHFPHALEKYFLYVDRWRKETGKLKLTGRQMCTGSSFFLYFIHFVAREKSRNNVTLFCFPFLYFSLSIMFYFASFLSDDALASISFVPYAFHSSLLIQQTYKQPERKRRKKDKEKQETCIGFHLPSDFYTHAPL</sequence>
<organism evidence="2 3">
    <name type="scientific">Cronartium quercuum f. sp. fusiforme G11</name>
    <dbReference type="NCBI Taxonomy" id="708437"/>
    <lineage>
        <taxon>Eukaryota</taxon>
        <taxon>Fungi</taxon>
        <taxon>Dikarya</taxon>
        <taxon>Basidiomycota</taxon>
        <taxon>Pucciniomycotina</taxon>
        <taxon>Pucciniomycetes</taxon>
        <taxon>Pucciniales</taxon>
        <taxon>Coleosporiaceae</taxon>
        <taxon>Cronartium</taxon>
    </lineage>
</organism>
<dbReference type="Proteomes" id="UP000886653">
    <property type="component" value="Unassembled WGS sequence"/>
</dbReference>
<evidence type="ECO:0000313" key="3">
    <source>
        <dbReference type="Proteomes" id="UP000886653"/>
    </source>
</evidence>
<protein>
    <submittedName>
        <fullName evidence="2">Uncharacterized protein</fullName>
    </submittedName>
</protein>
<keyword evidence="1" id="KW-0812">Transmembrane</keyword>
<name>A0A9P6T6B3_9BASI</name>
<gene>
    <name evidence="2" type="ORF">CROQUDRAFT_492613</name>
</gene>
<evidence type="ECO:0000256" key="1">
    <source>
        <dbReference type="SAM" id="Phobius"/>
    </source>
</evidence>
<comment type="caution">
    <text evidence="2">The sequence shown here is derived from an EMBL/GenBank/DDBJ whole genome shotgun (WGS) entry which is preliminary data.</text>
</comment>
<keyword evidence="1" id="KW-0472">Membrane</keyword>
<accession>A0A9P6T6B3</accession>
<proteinExistence type="predicted"/>
<keyword evidence="1" id="KW-1133">Transmembrane helix</keyword>
<feature type="transmembrane region" description="Helical" evidence="1">
    <location>
        <begin position="88"/>
        <end position="108"/>
    </location>
</feature>
<dbReference type="EMBL" id="MU167675">
    <property type="protein sequence ID" value="KAG0139238.1"/>
    <property type="molecule type" value="Genomic_DNA"/>
</dbReference>